<keyword evidence="6 10" id="KW-0067">ATP-binding</keyword>
<dbReference type="Proteomes" id="UP000188604">
    <property type="component" value="Chromosome"/>
</dbReference>
<dbReference type="KEGG" id="nch:A0U93_03370"/>
<reference evidence="11 12" key="1">
    <citation type="submission" date="2016-03" db="EMBL/GenBank/DDBJ databases">
        <title>Acetic acid bacteria sequencing.</title>
        <authorList>
            <person name="Brandt J."/>
            <person name="Jakob F."/>
            <person name="Vogel R.F."/>
        </authorList>
    </citation>
    <scope>NUCLEOTIDE SEQUENCE [LARGE SCALE GENOMIC DNA]</scope>
    <source>
        <strain evidence="11 12">NBRC 101099</strain>
    </source>
</reference>
<comment type="catalytic activity">
    <reaction evidence="9 10">
        <text>tRNA(Lys) + L-lysine + ATP = L-lysyl-tRNA(Lys) + AMP + diphosphate</text>
        <dbReference type="Rhea" id="RHEA:20792"/>
        <dbReference type="Rhea" id="RHEA-COMP:9696"/>
        <dbReference type="Rhea" id="RHEA-COMP:9697"/>
        <dbReference type="ChEBI" id="CHEBI:30616"/>
        <dbReference type="ChEBI" id="CHEBI:32551"/>
        <dbReference type="ChEBI" id="CHEBI:33019"/>
        <dbReference type="ChEBI" id="CHEBI:78442"/>
        <dbReference type="ChEBI" id="CHEBI:78529"/>
        <dbReference type="ChEBI" id="CHEBI:456215"/>
        <dbReference type="EC" id="6.1.1.6"/>
    </reaction>
</comment>
<feature type="short sequence motif" description="'KMSKS' region" evidence="10">
    <location>
        <begin position="295"/>
        <end position="299"/>
    </location>
</feature>
<dbReference type="InterPro" id="IPR001412">
    <property type="entry name" value="aa-tRNA-synth_I_CS"/>
</dbReference>
<gene>
    <name evidence="11" type="primary">lysK</name>
    <name evidence="10" type="synonym">lysS</name>
    <name evidence="11" type="ORF">A0U93_03370</name>
</gene>
<dbReference type="GO" id="GO:0006430">
    <property type="term" value="P:lysyl-tRNA aminoacylation"/>
    <property type="evidence" value="ECO:0007669"/>
    <property type="project" value="UniProtKB-UniRule"/>
</dbReference>
<sequence>MSSIEEKIAADQAALPKAWPFEEARKIVAHVDARGGDGPALLETGYGPSGLPHIGTFGEVARTTWVRQAYEALTGRSTRLLAFSDDMDALRKVPTNVPNQEMLTQHLGLPLTRIPDPFGRFDSFAAHNNAMLCEFLDGFGFQYEFASATDYYTGGRFDDALRRMLEVHDEVVATIAPTLGAERRATYSPVLPIHPRTGRVMQVPVLKVDPIAATVVWKDPDSDETFETSVLGGHAKMQWKADWAMRWYALGVDYEMSGKDLIDSVKLSSRICRILGKAPPAGLTYELFLDQHAQKISKSKGNGLSIEDWLRYAPPESLAQYMFNQPTRAKRLFFDVIPRAMDEYIANVDKAATESEQTVLRANPAWFIHGGEIRPQDSSPVSFTALLNLASVANANSASTLWKFLQRYDPSLSPETHSYVDRLVRHAVVYFQEFVKPAKTFRAPTEQERAALADLAAALAAADPKLSPVEVQDIVFEVGKRHQFQPLRSWFGCLYEVLLGQTEGPRFGIFAALFGLPETVALIEGALARDAVPAETEQG</sequence>
<evidence type="ECO:0000313" key="11">
    <source>
        <dbReference type="EMBL" id="AQS89251.1"/>
    </source>
</evidence>
<evidence type="ECO:0000256" key="7">
    <source>
        <dbReference type="ARBA" id="ARBA00022917"/>
    </source>
</evidence>
<dbReference type="GO" id="GO:0004824">
    <property type="term" value="F:lysine-tRNA ligase activity"/>
    <property type="evidence" value="ECO:0007669"/>
    <property type="project" value="UniProtKB-UniRule"/>
</dbReference>
<comment type="subcellular location">
    <subcellularLocation>
        <location evidence="1 10">Cytoplasm</location>
    </subcellularLocation>
</comment>
<dbReference type="RefSeq" id="WP_077808302.1">
    <property type="nucleotide sequence ID" value="NZ_BJXS01000008.1"/>
</dbReference>
<proteinExistence type="inferred from homology"/>
<dbReference type="EC" id="6.1.1.6" evidence="10"/>
<dbReference type="EMBL" id="CP014691">
    <property type="protein sequence ID" value="AQS89251.1"/>
    <property type="molecule type" value="Genomic_DNA"/>
</dbReference>
<evidence type="ECO:0000313" key="12">
    <source>
        <dbReference type="Proteomes" id="UP000188604"/>
    </source>
</evidence>
<dbReference type="GO" id="GO:0005524">
    <property type="term" value="F:ATP binding"/>
    <property type="evidence" value="ECO:0007669"/>
    <property type="project" value="UniProtKB-UniRule"/>
</dbReference>
<feature type="short sequence motif" description="'HIGH' region" evidence="10">
    <location>
        <begin position="48"/>
        <end position="56"/>
    </location>
</feature>
<keyword evidence="3 10" id="KW-0963">Cytoplasm</keyword>
<evidence type="ECO:0000256" key="3">
    <source>
        <dbReference type="ARBA" id="ARBA00022490"/>
    </source>
</evidence>
<dbReference type="STRING" id="320497.A0U93_03370"/>
<dbReference type="GO" id="GO:0005737">
    <property type="term" value="C:cytoplasm"/>
    <property type="evidence" value="ECO:0007669"/>
    <property type="project" value="UniProtKB-SubCell"/>
</dbReference>
<evidence type="ECO:0000256" key="9">
    <source>
        <dbReference type="ARBA" id="ARBA00048573"/>
    </source>
</evidence>
<evidence type="ECO:0000256" key="10">
    <source>
        <dbReference type="HAMAP-Rule" id="MF_00177"/>
    </source>
</evidence>
<dbReference type="PANTHER" id="PTHR37940">
    <property type="entry name" value="LYSINE--TRNA LIGASE"/>
    <property type="match status" value="1"/>
</dbReference>
<dbReference type="HAMAP" id="MF_00177">
    <property type="entry name" value="Lys_tRNA_synth_class1"/>
    <property type="match status" value="1"/>
</dbReference>
<evidence type="ECO:0000256" key="6">
    <source>
        <dbReference type="ARBA" id="ARBA00022840"/>
    </source>
</evidence>
<organism evidence="11 12">
    <name type="scientific">Neoasaia chiangmaiensis</name>
    <dbReference type="NCBI Taxonomy" id="320497"/>
    <lineage>
        <taxon>Bacteria</taxon>
        <taxon>Pseudomonadati</taxon>
        <taxon>Pseudomonadota</taxon>
        <taxon>Alphaproteobacteria</taxon>
        <taxon>Acetobacterales</taxon>
        <taxon>Acetobacteraceae</taxon>
        <taxon>Neoasaia</taxon>
    </lineage>
</organism>
<protein>
    <recommendedName>
        <fullName evidence="10">Lysine--tRNA ligase</fullName>
        <ecNumber evidence="10">6.1.1.6</ecNumber>
    </recommendedName>
    <alternativeName>
        <fullName evidence="10">Lysyl-tRNA synthetase</fullName>
        <shortName evidence="10">LysRS</shortName>
    </alternativeName>
</protein>
<keyword evidence="5 10" id="KW-0547">Nucleotide-binding</keyword>
<evidence type="ECO:0000256" key="8">
    <source>
        <dbReference type="ARBA" id="ARBA00023146"/>
    </source>
</evidence>
<dbReference type="InterPro" id="IPR002904">
    <property type="entry name" value="Lys-tRNA-ligase"/>
</dbReference>
<dbReference type="SUPFAM" id="SSF48163">
    <property type="entry name" value="An anticodon-binding domain of class I aminoacyl-tRNA synthetases"/>
    <property type="match status" value="1"/>
</dbReference>
<dbReference type="AlphaFoldDB" id="A0A1U9KTV0"/>
<dbReference type="Pfam" id="PF01921">
    <property type="entry name" value="tRNA-synt_1f"/>
    <property type="match status" value="1"/>
</dbReference>
<dbReference type="SUPFAM" id="SSF52374">
    <property type="entry name" value="Nucleotidylyl transferase"/>
    <property type="match status" value="1"/>
</dbReference>
<evidence type="ECO:0000256" key="2">
    <source>
        <dbReference type="ARBA" id="ARBA00005594"/>
    </source>
</evidence>
<dbReference type="PROSITE" id="PS00178">
    <property type="entry name" value="AA_TRNA_LIGASE_I"/>
    <property type="match status" value="1"/>
</dbReference>
<feature type="binding site" evidence="10">
    <location>
        <position position="298"/>
    </location>
    <ligand>
        <name>ATP</name>
        <dbReference type="ChEBI" id="CHEBI:30616"/>
    </ligand>
</feature>
<evidence type="ECO:0000256" key="1">
    <source>
        <dbReference type="ARBA" id="ARBA00004496"/>
    </source>
</evidence>
<dbReference type="NCBIfam" id="TIGR00467">
    <property type="entry name" value="lysS_arch"/>
    <property type="match status" value="1"/>
</dbReference>
<keyword evidence="7 10" id="KW-0648">Protein biosynthesis</keyword>
<dbReference type="GO" id="GO:0000049">
    <property type="term" value="F:tRNA binding"/>
    <property type="evidence" value="ECO:0007669"/>
    <property type="project" value="InterPro"/>
</dbReference>
<dbReference type="NCBIfam" id="NF001968">
    <property type="entry name" value="PRK00750.1-2"/>
    <property type="match status" value="1"/>
</dbReference>
<dbReference type="Gene3D" id="1.10.10.350">
    <property type="match status" value="1"/>
</dbReference>
<dbReference type="OrthoDB" id="9803151at2"/>
<accession>A0A1U9KTV0</accession>
<keyword evidence="12" id="KW-1185">Reference proteome</keyword>
<name>A0A1U9KTV0_9PROT</name>
<keyword evidence="8 10" id="KW-0030">Aminoacyl-tRNA synthetase</keyword>
<dbReference type="InterPro" id="IPR008925">
    <property type="entry name" value="aa_tRNA-synth_I_cd-bd_sf"/>
</dbReference>
<evidence type="ECO:0000256" key="5">
    <source>
        <dbReference type="ARBA" id="ARBA00022741"/>
    </source>
</evidence>
<comment type="similarity">
    <text evidence="2 10">Belongs to the class-I aminoacyl-tRNA synthetase family.</text>
</comment>
<keyword evidence="4 10" id="KW-0436">Ligase</keyword>
<evidence type="ECO:0000256" key="4">
    <source>
        <dbReference type="ARBA" id="ARBA00022598"/>
    </source>
</evidence>
<dbReference type="InterPro" id="IPR020751">
    <property type="entry name" value="aa-tRNA-synth_I_codon-bd_sub2"/>
</dbReference>
<dbReference type="InterPro" id="IPR014729">
    <property type="entry name" value="Rossmann-like_a/b/a_fold"/>
</dbReference>
<dbReference type="PANTHER" id="PTHR37940:SF1">
    <property type="entry name" value="LYSINE--TRNA LIGASE"/>
    <property type="match status" value="1"/>
</dbReference>
<dbReference type="Gene3D" id="3.40.50.620">
    <property type="entry name" value="HUPs"/>
    <property type="match status" value="2"/>
</dbReference>